<gene>
    <name evidence="3" type="ORF">FH972_002435</name>
</gene>
<dbReference type="PANTHER" id="PTHR34449">
    <property type="entry name" value="RHO TERMINATION FACTOR"/>
    <property type="match status" value="1"/>
</dbReference>
<evidence type="ECO:0000259" key="2">
    <source>
        <dbReference type="SMART" id="SM00959"/>
    </source>
</evidence>
<keyword evidence="4" id="KW-1185">Reference proteome</keyword>
<dbReference type="OrthoDB" id="652255at2759"/>
<dbReference type="EMBL" id="CM017321">
    <property type="protein sequence ID" value="KAE7997834.1"/>
    <property type="molecule type" value="Genomic_DNA"/>
</dbReference>
<dbReference type="GO" id="GO:0006353">
    <property type="term" value="P:DNA-templated transcription termination"/>
    <property type="evidence" value="ECO:0007669"/>
    <property type="project" value="InterPro"/>
</dbReference>
<dbReference type="InterPro" id="IPR011112">
    <property type="entry name" value="Rho-like_N"/>
</dbReference>
<evidence type="ECO:0000313" key="3">
    <source>
        <dbReference type="EMBL" id="KAE7997834.1"/>
    </source>
</evidence>
<feature type="domain" description="Rho termination factor-like N-terminal" evidence="2">
    <location>
        <begin position="374"/>
        <end position="412"/>
    </location>
</feature>
<dbReference type="Pfam" id="PF07498">
    <property type="entry name" value="Rho_N"/>
    <property type="match status" value="1"/>
</dbReference>
<feature type="compositionally biased region" description="Polar residues" evidence="1">
    <location>
        <begin position="101"/>
        <end position="115"/>
    </location>
</feature>
<feature type="region of interest" description="Disordered" evidence="1">
    <location>
        <begin position="74"/>
        <end position="115"/>
    </location>
</feature>
<feature type="region of interest" description="Disordered" evidence="1">
    <location>
        <begin position="152"/>
        <end position="172"/>
    </location>
</feature>
<dbReference type="AlphaFoldDB" id="A0A5N6QHH2"/>
<organism evidence="3 4">
    <name type="scientific">Carpinus fangiana</name>
    <dbReference type="NCBI Taxonomy" id="176857"/>
    <lineage>
        <taxon>Eukaryota</taxon>
        <taxon>Viridiplantae</taxon>
        <taxon>Streptophyta</taxon>
        <taxon>Embryophyta</taxon>
        <taxon>Tracheophyta</taxon>
        <taxon>Spermatophyta</taxon>
        <taxon>Magnoliopsida</taxon>
        <taxon>eudicotyledons</taxon>
        <taxon>Gunneridae</taxon>
        <taxon>Pentapetalae</taxon>
        <taxon>rosids</taxon>
        <taxon>fabids</taxon>
        <taxon>Fagales</taxon>
        <taxon>Betulaceae</taxon>
        <taxon>Carpinus</taxon>
    </lineage>
</organism>
<accession>A0A5N6QHH2</accession>
<feature type="compositionally biased region" description="Basic and acidic residues" evidence="1">
    <location>
        <begin position="152"/>
        <end position="162"/>
    </location>
</feature>
<name>A0A5N6QHH2_9ROSI</name>
<dbReference type="PANTHER" id="PTHR34449:SF5">
    <property type="entry name" value="ATP BINDING _ ATPASE"/>
    <property type="match status" value="1"/>
</dbReference>
<feature type="compositionally biased region" description="Polar residues" evidence="1">
    <location>
        <begin position="204"/>
        <end position="246"/>
    </location>
</feature>
<evidence type="ECO:0000313" key="4">
    <source>
        <dbReference type="Proteomes" id="UP000327013"/>
    </source>
</evidence>
<protein>
    <recommendedName>
        <fullName evidence="2">Rho termination factor-like N-terminal domain-containing protein</fullName>
    </recommendedName>
</protein>
<dbReference type="Gene3D" id="1.10.720.10">
    <property type="match status" value="1"/>
</dbReference>
<feature type="compositionally biased region" description="Low complexity" evidence="1">
    <location>
        <begin position="79"/>
        <end position="88"/>
    </location>
</feature>
<reference evidence="3 4" key="1">
    <citation type="submission" date="2019-06" db="EMBL/GenBank/DDBJ databases">
        <title>A chromosomal-level reference genome of Carpinus fangiana (Coryloideae, Betulaceae).</title>
        <authorList>
            <person name="Yang X."/>
            <person name="Wang Z."/>
            <person name="Zhang L."/>
            <person name="Hao G."/>
            <person name="Liu J."/>
            <person name="Yang Y."/>
        </authorList>
    </citation>
    <scope>NUCLEOTIDE SEQUENCE [LARGE SCALE GENOMIC DNA]</scope>
    <source>
        <strain evidence="3">Cfa_2016G</strain>
        <tissue evidence="3">Leaf</tissue>
    </source>
</reference>
<evidence type="ECO:0000256" key="1">
    <source>
        <dbReference type="SAM" id="MobiDB-lite"/>
    </source>
</evidence>
<feature type="compositionally biased region" description="Basic and acidic residues" evidence="1">
    <location>
        <begin position="292"/>
        <end position="309"/>
    </location>
</feature>
<dbReference type="Proteomes" id="UP000327013">
    <property type="component" value="Chromosome 1"/>
</dbReference>
<feature type="compositionally biased region" description="Acidic residues" evidence="1">
    <location>
        <begin position="310"/>
        <end position="332"/>
    </location>
</feature>
<dbReference type="SMART" id="SM00959">
    <property type="entry name" value="Rho_N"/>
    <property type="match status" value="1"/>
</dbReference>
<feature type="compositionally biased region" description="Low complexity" evidence="1">
    <location>
        <begin position="194"/>
        <end position="203"/>
    </location>
</feature>
<feature type="region of interest" description="Disordered" evidence="1">
    <location>
        <begin position="184"/>
        <end position="366"/>
    </location>
</feature>
<sequence length="412" mass="45855">MSQAVGIISKNVPGYGVVEGRCLPCSGVSGRAATISPSSRFDCRLHSQVKIRSLKCASKGAAFVCKASYNGHRRNPDFSRQNRQSYSRNRNRQNEERESFDNLNESDMLSSKNGPLLSLSSAPKFYATSAPGTREKEIVELFRKVQAQLRERAASKEEKKTEALQGQGKESETVDSLLKLLRKHSVEQSKRSSRSNGSNKNFSLEQPVQNDPYNEGKSTSYNEVRSTSYNEGKSTSFYNSNSSLKSDAQEPDASLLSRPLSNFRRKSPVPRVKYQPIYSGEDPINIMPHVNSSEKREENQVESDLKAEQELEPDIEAEPMSEPELELEPEPEPEPKVTFPDGGFAKLSEGETSDTDEPCNDKKGGMQLTSEHRDLSALKLPELRALAKSGGVKGYSKMKKSELVELLTRSFV</sequence>
<proteinExistence type="predicted"/>